<evidence type="ECO:0000256" key="9">
    <source>
        <dbReference type="ARBA" id="ARBA00023065"/>
    </source>
</evidence>
<dbReference type="Pfam" id="PF00520">
    <property type="entry name" value="Ion_trans"/>
    <property type="match status" value="1"/>
</dbReference>
<gene>
    <name evidence="16" type="ORF">EWM64_g7800</name>
</gene>
<dbReference type="Gene3D" id="1.20.120.350">
    <property type="entry name" value="Voltage-gated potassium channels. Chain C"/>
    <property type="match status" value="1"/>
</dbReference>
<dbReference type="InterPro" id="IPR013099">
    <property type="entry name" value="K_chnl_dom"/>
</dbReference>
<comment type="caution">
    <text evidence="16">The sequence shown here is derived from an EMBL/GenBank/DDBJ whole genome shotgun (WGS) entry which is preliminary data.</text>
</comment>
<evidence type="ECO:0000256" key="11">
    <source>
        <dbReference type="ARBA" id="ARBA00023303"/>
    </source>
</evidence>
<dbReference type="Pfam" id="PF07885">
    <property type="entry name" value="Ion_trans_2"/>
    <property type="match status" value="1"/>
</dbReference>
<dbReference type="STRING" id="135208.A0A4Y9ZPM2"/>
<accession>A0A4Y9ZPM2</accession>
<sequence length="395" mass="43644">MSTQIPLARIASASAYSPSHGFLSERSPSPPSPTDIEDIFVDGNPRPAADPSPDDIHPRWKRRLHHLLEHPTSSPSAFLLHWCITGLILFSALVTTLETVPAFHAISGGVWFGLESSLVALFTVEYLARCIAWSYSWSAEFRWVGSFFGILDLLAILPYYIEIAMQEDTSTLFRFSILRTFRLLRVFRPFRYSSTLLLHVTMPTVSGFRRANCTWQNDRSHVPLVSPLPACSARAQLLRMHGPNYTLLSEALGTQPSGPSSILTATPANSQYVSSSHHFSVLSSCLVKSIPAAAWFVIVTITTVGYGEITPRSFLGRLITLPLLVFGLLLIALPSFVLGREFSIVWNEMTSGQMSSDTPHFLPHENGPDMTARAPGACRRGCERWGQATGTLEIL</sequence>
<evidence type="ECO:0000256" key="6">
    <source>
        <dbReference type="ARBA" id="ARBA00022882"/>
    </source>
</evidence>
<dbReference type="GO" id="GO:0001508">
    <property type="term" value="P:action potential"/>
    <property type="evidence" value="ECO:0007669"/>
    <property type="project" value="TreeGrafter"/>
</dbReference>
<keyword evidence="10 13" id="KW-0472">Membrane</keyword>
<keyword evidence="7" id="KW-0630">Potassium</keyword>
<evidence type="ECO:0000256" key="2">
    <source>
        <dbReference type="ARBA" id="ARBA00022448"/>
    </source>
</evidence>
<feature type="transmembrane region" description="Helical" evidence="13">
    <location>
        <begin position="141"/>
        <end position="161"/>
    </location>
</feature>
<feature type="domain" description="Potassium channel" evidence="15">
    <location>
        <begin position="289"/>
        <end position="340"/>
    </location>
</feature>
<evidence type="ECO:0000256" key="1">
    <source>
        <dbReference type="ARBA" id="ARBA00004141"/>
    </source>
</evidence>
<evidence type="ECO:0000259" key="15">
    <source>
        <dbReference type="Pfam" id="PF07885"/>
    </source>
</evidence>
<dbReference type="PRINTS" id="PR00169">
    <property type="entry name" value="KCHANNEL"/>
</dbReference>
<evidence type="ECO:0000256" key="7">
    <source>
        <dbReference type="ARBA" id="ARBA00022958"/>
    </source>
</evidence>
<evidence type="ECO:0008006" key="18">
    <source>
        <dbReference type="Google" id="ProtNLM"/>
    </source>
</evidence>
<keyword evidence="2" id="KW-0813">Transport</keyword>
<keyword evidence="6" id="KW-0851">Voltage-gated channel</keyword>
<evidence type="ECO:0000259" key="14">
    <source>
        <dbReference type="Pfam" id="PF00520"/>
    </source>
</evidence>
<dbReference type="Proteomes" id="UP000298061">
    <property type="component" value="Unassembled WGS sequence"/>
</dbReference>
<dbReference type="PANTHER" id="PTHR11537:SF254">
    <property type="entry name" value="POTASSIUM VOLTAGE-GATED CHANNEL PROTEIN SHAB"/>
    <property type="match status" value="1"/>
</dbReference>
<feature type="transmembrane region" description="Helical" evidence="13">
    <location>
        <begin position="109"/>
        <end position="135"/>
    </location>
</feature>
<dbReference type="EMBL" id="SFCI01001279">
    <property type="protein sequence ID" value="TFY76214.1"/>
    <property type="molecule type" value="Genomic_DNA"/>
</dbReference>
<dbReference type="GO" id="GO:0005249">
    <property type="term" value="F:voltage-gated potassium channel activity"/>
    <property type="evidence" value="ECO:0007669"/>
    <property type="project" value="InterPro"/>
</dbReference>
<dbReference type="OrthoDB" id="415460at2759"/>
<evidence type="ECO:0000256" key="10">
    <source>
        <dbReference type="ARBA" id="ARBA00023136"/>
    </source>
</evidence>
<feature type="transmembrane region" description="Helical" evidence="13">
    <location>
        <begin position="78"/>
        <end position="97"/>
    </location>
</feature>
<name>A0A4Y9ZPM2_9AGAM</name>
<evidence type="ECO:0000256" key="8">
    <source>
        <dbReference type="ARBA" id="ARBA00022989"/>
    </source>
</evidence>
<evidence type="ECO:0000256" key="13">
    <source>
        <dbReference type="SAM" id="Phobius"/>
    </source>
</evidence>
<reference evidence="16 17" key="1">
    <citation type="submission" date="2019-02" db="EMBL/GenBank/DDBJ databases">
        <title>Genome sequencing of the rare red list fungi Hericium alpestre (H. flagellum).</title>
        <authorList>
            <person name="Buettner E."/>
            <person name="Kellner H."/>
        </authorList>
    </citation>
    <scope>NUCLEOTIDE SEQUENCE [LARGE SCALE GENOMIC DNA]</scope>
    <source>
        <strain evidence="16 17">DSM 108284</strain>
    </source>
</reference>
<feature type="region of interest" description="Disordered" evidence="12">
    <location>
        <begin position="15"/>
        <end position="55"/>
    </location>
</feature>
<keyword evidence="17" id="KW-1185">Reference proteome</keyword>
<keyword evidence="3" id="KW-0633">Potassium transport</keyword>
<feature type="domain" description="Ion transport" evidence="14">
    <location>
        <begin position="79"/>
        <end position="196"/>
    </location>
</feature>
<evidence type="ECO:0000256" key="3">
    <source>
        <dbReference type="ARBA" id="ARBA00022538"/>
    </source>
</evidence>
<evidence type="ECO:0000313" key="17">
    <source>
        <dbReference type="Proteomes" id="UP000298061"/>
    </source>
</evidence>
<protein>
    <recommendedName>
        <fullName evidence="18">Ion transport domain-containing protein</fullName>
    </recommendedName>
</protein>
<dbReference type="PANTHER" id="PTHR11537">
    <property type="entry name" value="VOLTAGE-GATED POTASSIUM CHANNEL"/>
    <property type="match status" value="1"/>
</dbReference>
<dbReference type="Gene3D" id="1.10.287.70">
    <property type="match status" value="1"/>
</dbReference>
<keyword evidence="5" id="KW-0631">Potassium channel</keyword>
<feature type="transmembrane region" description="Helical" evidence="13">
    <location>
        <begin position="285"/>
        <end position="306"/>
    </location>
</feature>
<organism evidence="16 17">
    <name type="scientific">Hericium alpestre</name>
    <dbReference type="NCBI Taxonomy" id="135208"/>
    <lineage>
        <taxon>Eukaryota</taxon>
        <taxon>Fungi</taxon>
        <taxon>Dikarya</taxon>
        <taxon>Basidiomycota</taxon>
        <taxon>Agaricomycotina</taxon>
        <taxon>Agaricomycetes</taxon>
        <taxon>Russulales</taxon>
        <taxon>Hericiaceae</taxon>
        <taxon>Hericium</taxon>
    </lineage>
</organism>
<evidence type="ECO:0000313" key="16">
    <source>
        <dbReference type="EMBL" id="TFY76214.1"/>
    </source>
</evidence>
<evidence type="ECO:0000256" key="12">
    <source>
        <dbReference type="SAM" id="MobiDB-lite"/>
    </source>
</evidence>
<keyword evidence="8 13" id="KW-1133">Transmembrane helix</keyword>
<keyword evidence="4 13" id="KW-0812">Transmembrane</keyword>
<dbReference type="InterPro" id="IPR028325">
    <property type="entry name" value="VG_K_chnl"/>
</dbReference>
<proteinExistence type="predicted"/>
<dbReference type="InterPro" id="IPR005821">
    <property type="entry name" value="Ion_trans_dom"/>
</dbReference>
<dbReference type="SUPFAM" id="SSF81324">
    <property type="entry name" value="Voltage-gated potassium channels"/>
    <property type="match status" value="1"/>
</dbReference>
<comment type="subcellular location">
    <subcellularLocation>
        <location evidence="1">Membrane</location>
        <topology evidence="1">Multi-pass membrane protein</topology>
    </subcellularLocation>
</comment>
<dbReference type="AlphaFoldDB" id="A0A4Y9ZPM2"/>
<dbReference type="InterPro" id="IPR027359">
    <property type="entry name" value="Volt_channel_dom_sf"/>
</dbReference>
<evidence type="ECO:0000256" key="5">
    <source>
        <dbReference type="ARBA" id="ARBA00022826"/>
    </source>
</evidence>
<keyword evidence="9" id="KW-0406">Ion transport</keyword>
<evidence type="ECO:0000256" key="4">
    <source>
        <dbReference type="ARBA" id="ARBA00022692"/>
    </source>
</evidence>
<dbReference type="GO" id="GO:0008076">
    <property type="term" value="C:voltage-gated potassium channel complex"/>
    <property type="evidence" value="ECO:0007669"/>
    <property type="project" value="InterPro"/>
</dbReference>
<feature type="transmembrane region" description="Helical" evidence="13">
    <location>
        <begin position="318"/>
        <end position="339"/>
    </location>
</feature>
<keyword evidence="11" id="KW-0407">Ion channel</keyword>